<evidence type="ECO:0000259" key="2">
    <source>
        <dbReference type="Pfam" id="PF12937"/>
    </source>
</evidence>
<comment type="caution">
    <text evidence="3">The sequence shown here is derived from an EMBL/GenBank/DDBJ whole genome shotgun (WGS) entry which is preliminary data.</text>
</comment>
<feature type="region of interest" description="Disordered" evidence="1">
    <location>
        <begin position="1"/>
        <end position="63"/>
    </location>
</feature>
<dbReference type="SUPFAM" id="SSF52047">
    <property type="entry name" value="RNI-like"/>
    <property type="match status" value="1"/>
</dbReference>
<feature type="domain" description="F-box" evidence="2">
    <location>
        <begin position="572"/>
        <end position="629"/>
    </location>
</feature>
<name>A0AAW0CH66_9AGAR</name>
<keyword evidence="4" id="KW-1185">Reference proteome</keyword>
<proteinExistence type="predicted"/>
<evidence type="ECO:0000313" key="4">
    <source>
        <dbReference type="Proteomes" id="UP001383192"/>
    </source>
</evidence>
<organism evidence="3 4">
    <name type="scientific">Paramarasmius palmivorus</name>
    <dbReference type="NCBI Taxonomy" id="297713"/>
    <lineage>
        <taxon>Eukaryota</taxon>
        <taxon>Fungi</taxon>
        <taxon>Dikarya</taxon>
        <taxon>Basidiomycota</taxon>
        <taxon>Agaricomycotina</taxon>
        <taxon>Agaricomycetes</taxon>
        <taxon>Agaricomycetidae</taxon>
        <taxon>Agaricales</taxon>
        <taxon>Marasmiineae</taxon>
        <taxon>Marasmiaceae</taxon>
        <taxon>Paramarasmius</taxon>
    </lineage>
</organism>
<reference evidence="3 4" key="1">
    <citation type="submission" date="2024-01" db="EMBL/GenBank/DDBJ databases">
        <title>A draft genome for a cacao thread blight-causing isolate of Paramarasmius palmivorus.</title>
        <authorList>
            <person name="Baruah I.K."/>
            <person name="Bukari Y."/>
            <person name="Amoako-Attah I."/>
            <person name="Meinhardt L.W."/>
            <person name="Bailey B.A."/>
            <person name="Cohen S.P."/>
        </authorList>
    </citation>
    <scope>NUCLEOTIDE SEQUENCE [LARGE SCALE GENOMIC DNA]</scope>
    <source>
        <strain evidence="3 4">GH-12</strain>
    </source>
</reference>
<protein>
    <recommendedName>
        <fullName evidence="2">F-box domain-containing protein</fullName>
    </recommendedName>
</protein>
<dbReference type="Gene3D" id="3.80.10.10">
    <property type="entry name" value="Ribonuclease Inhibitor"/>
    <property type="match status" value="1"/>
</dbReference>
<sequence>MSARTPFVPNNSRPASRVANRKDQNADSSSNSSQFTPDLSNPLHAGTDASQAHSLQKPASSIDNTKISAINGAAKPLNLNGFMKKPPGVQPPGPSASRSSNAPVPRRSSLENASNDTTNAINTLIRRDAVAHTSINLVTPIPRAAAQSNNPLYQSNSPVLQSVANPFKTPAVPMQHSPAKSTHISSSTAQDDLHREQFRFNTNMTTSVPPQRILVDDNHTLPGLIPKNRTKRTRPDATAEEEQETDLVYLGESNGPAKRYKSHHHSDGSANIDYMRQSFSPQRFSSPIDDPSQSDYHRSPKGSNMYHHQHSGDGFMNISQHPGSASQGQNSLDRLLGCQAHVFVEDHMEWYQQLSTKWRECTMEEWVKGADEIMDKYSKILDLVKKHMETKLKLFTSFDTQVANHRLVLDDRAKLLDGVKQRLVSNSQTILGCQSFTAVFEAMFQQLDASAIREGLTKFMFCDRLLTFRTGMDTTLSDQEPSPTLLCPECFYTFNAHRKICSPVTLEKIRTNHLPTPSEASLIQEWIADTTKDFERYDAEIDRLLGILRKLMREKEYLLRYTDEYRTLLSPIRRLPPEVLTQIFELLCCQDEPSVLRKTVSVPPLRIAQTCAVWRQLAFNTPSLWSSFHVELGAFPGNLQLLSTYLKLSGDHPLSITLHCGRGPEWDGIILQTILEHAWRWKSLSLFNADRIRDLPSPPDLPMLETLELSSELFRSSAMFKFTPKLRNLILDDVEFEDLEEEYFPCSQLTSVTLRRVQIGNVLRTLDSCPNLQEAVISCRRNFSWSPPVEHSPPIHLSHLTNLTLTTEFFSDFFDNIATPALSSLTITTHAQPHNLEPWPQEVFISFLQRSLCPIKHLSFLNIELSDKDLLAILEFTPLLTHLSIKESSEEGAPATITNQFLRQLAFPKTAFRISRAPPLPKLEFVDFVTHESRIDYGLVMDLLSSRSSERAQKEGYSAVKDVSVRQGFIDIPESVVPQHIIPKVGVALAPIIDRITNRIFALGGSVVSPTFSAVRLIIPGLA</sequence>
<accession>A0AAW0CH66</accession>
<feature type="region of interest" description="Disordered" evidence="1">
    <location>
        <begin position="281"/>
        <end position="330"/>
    </location>
</feature>
<dbReference type="EMBL" id="JAYKXP010000044">
    <property type="protein sequence ID" value="KAK7037780.1"/>
    <property type="molecule type" value="Genomic_DNA"/>
</dbReference>
<feature type="compositionally biased region" description="Polar residues" evidence="1">
    <location>
        <begin position="178"/>
        <end position="190"/>
    </location>
</feature>
<dbReference type="Pfam" id="PF12937">
    <property type="entry name" value="F-box-like"/>
    <property type="match status" value="1"/>
</dbReference>
<feature type="compositionally biased region" description="Polar residues" evidence="1">
    <location>
        <begin position="317"/>
        <end position="330"/>
    </location>
</feature>
<feature type="region of interest" description="Disordered" evidence="1">
    <location>
        <begin position="216"/>
        <end position="244"/>
    </location>
</feature>
<feature type="region of interest" description="Disordered" evidence="1">
    <location>
        <begin position="78"/>
        <end position="117"/>
    </location>
</feature>
<dbReference type="Gene3D" id="1.20.1280.50">
    <property type="match status" value="1"/>
</dbReference>
<gene>
    <name evidence="3" type="ORF">VNI00_010741</name>
</gene>
<evidence type="ECO:0000256" key="1">
    <source>
        <dbReference type="SAM" id="MobiDB-lite"/>
    </source>
</evidence>
<evidence type="ECO:0000313" key="3">
    <source>
        <dbReference type="EMBL" id="KAK7037780.1"/>
    </source>
</evidence>
<feature type="region of interest" description="Disordered" evidence="1">
    <location>
        <begin position="171"/>
        <end position="191"/>
    </location>
</feature>
<dbReference type="InterPro" id="IPR032675">
    <property type="entry name" value="LRR_dom_sf"/>
</dbReference>
<dbReference type="InterPro" id="IPR001810">
    <property type="entry name" value="F-box_dom"/>
</dbReference>
<dbReference type="AlphaFoldDB" id="A0AAW0CH66"/>
<feature type="compositionally biased region" description="Polar residues" evidence="1">
    <location>
        <begin position="48"/>
        <end position="63"/>
    </location>
</feature>
<dbReference type="Proteomes" id="UP001383192">
    <property type="component" value="Unassembled WGS sequence"/>
</dbReference>